<reference evidence="3" key="1">
    <citation type="submission" date="2023-03" db="EMBL/GenBank/DDBJ databases">
        <title>Chromosome-level genomes of two armyworms, Mythimna separata and Mythimna loreyi, provide insights into the biosynthesis and reception of sex pheromones.</title>
        <authorList>
            <person name="Zhao H."/>
        </authorList>
    </citation>
    <scope>NUCLEOTIDE SEQUENCE</scope>
    <source>
        <strain evidence="3">BeijingLab</strain>
        <tissue evidence="3">Pupa</tissue>
    </source>
</reference>
<dbReference type="EMBL" id="JARGEI010000003">
    <property type="protein sequence ID" value="KAJ8733761.1"/>
    <property type="molecule type" value="Genomic_DNA"/>
</dbReference>
<evidence type="ECO:0000313" key="4">
    <source>
        <dbReference type="Proteomes" id="UP001231518"/>
    </source>
</evidence>
<keyword evidence="2" id="KW-0732">Signal</keyword>
<evidence type="ECO:0000256" key="1">
    <source>
        <dbReference type="SAM" id="MobiDB-lite"/>
    </source>
</evidence>
<accession>A0AAD7YZ88</accession>
<organism evidence="3 4">
    <name type="scientific">Mythimna separata</name>
    <name type="common">Oriental armyworm</name>
    <name type="synonym">Pseudaletia separata</name>
    <dbReference type="NCBI Taxonomy" id="271217"/>
    <lineage>
        <taxon>Eukaryota</taxon>
        <taxon>Metazoa</taxon>
        <taxon>Ecdysozoa</taxon>
        <taxon>Arthropoda</taxon>
        <taxon>Hexapoda</taxon>
        <taxon>Insecta</taxon>
        <taxon>Pterygota</taxon>
        <taxon>Neoptera</taxon>
        <taxon>Endopterygota</taxon>
        <taxon>Lepidoptera</taxon>
        <taxon>Glossata</taxon>
        <taxon>Ditrysia</taxon>
        <taxon>Noctuoidea</taxon>
        <taxon>Noctuidae</taxon>
        <taxon>Noctuinae</taxon>
        <taxon>Hadenini</taxon>
        <taxon>Mythimna</taxon>
    </lineage>
</organism>
<dbReference type="AlphaFoldDB" id="A0AAD7YZ88"/>
<evidence type="ECO:0000256" key="2">
    <source>
        <dbReference type="SAM" id="SignalP"/>
    </source>
</evidence>
<feature type="region of interest" description="Disordered" evidence="1">
    <location>
        <begin position="302"/>
        <end position="333"/>
    </location>
</feature>
<evidence type="ECO:0000313" key="3">
    <source>
        <dbReference type="EMBL" id="KAJ8733761.1"/>
    </source>
</evidence>
<gene>
    <name evidence="3" type="ORF">PYW07_014312</name>
</gene>
<feature type="signal peptide" evidence="2">
    <location>
        <begin position="1"/>
        <end position="20"/>
    </location>
</feature>
<sequence>MDSIKVVFLLTLFSIVKCHADLWQFRRAVSKNKVPTIFNKNIYNIPSILKDIRDNPYRRSLVSTEDSEPNVIVVRKSSFGQNHPKTDYRMHRRMYDFHPGMKSNIISAPAAPNHLPEAEPILPGHTLLRPALGMLKSQVKFPHKDMGDGAGVYGNFNNLGITYSGTGERVLYTGFRRSDNNFNDDDTVRKNQPRFLIALLHEKPIYEEKPIARFIDYGKREIENKKRLEEEKQKKLMPPDPYNAYATENKIREVKRLLKSLTSNGVTLEFFEIPRLKVEAMKDENDQQSIKPYTEFLVDAHEKDLSRDRPQKSRTLAASRQGGPAGIKRYIRR</sequence>
<keyword evidence="4" id="KW-1185">Reference proteome</keyword>
<dbReference type="Proteomes" id="UP001231518">
    <property type="component" value="Chromosome 5"/>
</dbReference>
<protein>
    <submittedName>
        <fullName evidence="3">Uncharacterized protein</fullName>
    </submittedName>
</protein>
<comment type="caution">
    <text evidence="3">The sequence shown here is derived from an EMBL/GenBank/DDBJ whole genome shotgun (WGS) entry which is preliminary data.</text>
</comment>
<feature type="compositionally biased region" description="Basic and acidic residues" evidence="1">
    <location>
        <begin position="302"/>
        <end position="311"/>
    </location>
</feature>
<name>A0AAD7YZ88_MYTSE</name>
<proteinExistence type="predicted"/>
<feature type="chain" id="PRO_5041968242" evidence="2">
    <location>
        <begin position="21"/>
        <end position="333"/>
    </location>
</feature>